<evidence type="ECO:0000313" key="1">
    <source>
        <dbReference type="EnsemblPlants" id="PGSC0003DMT400061957"/>
    </source>
</evidence>
<dbReference type="Proteomes" id="UP000011115">
    <property type="component" value="Unassembled WGS sequence"/>
</dbReference>
<dbReference type="EnsemblPlants" id="PGSC0003DMT400061957">
    <property type="protein sequence ID" value="PGSC0003DMT400061957"/>
    <property type="gene ID" value="PGSC0003DMG400024112"/>
</dbReference>
<name>M1C8B4_SOLTU</name>
<dbReference type="InParanoid" id="M1C8B4"/>
<accession>M1C8B4</accession>
<reference evidence="2" key="1">
    <citation type="journal article" date="2011" name="Nature">
        <title>Genome sequence and analysis of the tuber crop potato.</title>
        <authorList>
            <consortium name="The Potato Genome Sequencing Consortium"/>
        </authorList>
    </citation>
    <scope>NUCLEOTIDE SEQUENCE [LARGE SCALE GENOMIC DNA]</scope>
    <source>
        <strain evidence="2">cv. DM1-3 516 R44</strain>
    </source>
</reference>
<dbReference type="AlphaFoldDB" id="M1C8B4"/>
<dbReference type="HOGENOM" id="CLU_2744993_0_0_1"/>
<evidence type="ECO:0000313" key="2">
    <source>
        <dbReference type="Proteomes" id="UP000011115"/>
    </source>
</evidence>
<sequence>MENLYILSGCDGYRFISCLYASPEYQRYPPFFLPFPVSLNITHKSTLTLLPLMFMVMCERLLMSSITISCL</sequence>
<protein>
    <submittedName>
        <fullName evidence="1">Uncharacterized protein</fullName>
    </submittedName>
</protein>
<dbReference type="PaxDb" id="4113-PGSC0003DMT400061957"/>
<dbReference type="Gramene" id="PGSC0003DMT400061957">
    <property type="protein sequence ID" value="PGSC0003DMT400061957"/>
    <property type="gene ID" value="PGSC0003DMG400024112"/>
</dbReference>
<organism evidence="1 2">
    <name type="scientific">Solanum tuberosum</name>
    <name type="common">Potato</name>
    <dbReference type="NCBI Taxonomy" id="4113"/>
    <lineage>
        <taxon>Eukaryota</taxon>
        <taxon>Viridiplantae</taxon>
        <taxon>Streptophyta</taxon>
        <taxon>Embryophyta</taxon>
        <taxon>Tracheophyta</taxon>
        <taxon>Spermatophyta</taxon>
        <taxon>Magnoliopsida</taxon>
        <taxon>eudicotyledons</taxon>
        <taxon>Gunneridae</taxon>
        <taxon>Pentapetalae</taxon>
        <taxon>asterids</taxon>
        <taxon>lamiids</taxon>
        <taxon>Solanales</taxon>
        <taxon>Solanaceae</taxon>
        <taxon>Solanoideae</taxon>
        <taxon>Solaneae</taxon>
        <taxon>Solanum</taxon>
    </lineage>
</organism>
<reference evidence="1" key="2">
    <citation type="submission" date="2015-06" db="UniProtKB">
        <authorList>
            <consortium name="EnsemblPlants"/>
        </authorList>
    </citation>
    <scope>IDENTIFICATION</scope>
    <source>
        <strain evidence="1">DM1-3 516 R44</strain>
    </source>
</reference>
<proteinExistence type="predicted"/>
<keyword evidence="2" id="KW-1185">Reference proteome</keyword>